<protein>
    <recommendedName>
        <fullName evidence="15">WD repeat-containing protein 35</fullName>
    </recommendedName>
</protein>
<dbReference type="EMBL" id="JBGFUD010003993">
    <property type="protein sequence ID" value="MFH4979253.1"/>
    <property type="molecule type" value="Genomic_DNA"/>
</dbReference>
<keyword evidence="8" id="KW-0966">Cell projection</keyword>
<keyword evidence="7" id="KW-0206">Cytoskeleton</keyword>
<evidence type="ECO:0000313" key="13">
    <source>
        <dbReference type="EMBL" id="MFH4979253.1"/>
    </source>
</evidence>
<keyword evidence="4" id="KW-0677">Repeat</keyword>
<dbReference type="Proteomes" id="UP001608902">
    <property type="component" value="Unassembled WGS sequence"/>
</dbReference>
<dbReference type="GO" id="GO:0030030">
    <property type="term" value="P:cell projection organization"/>
    <property type="evidence" value="ECO:0007669"/>
    <property type="project" value="UniProtKB-KW"/>
</dbReference>
<evidence type="ECO:0000259" key="10">
    <source>
        <dbReference type="Pfam" id="PF23387"/>
    </source>
</evidence>
<dbReference type="PANTHER" id="PTHR12764">
    <property type="entry name" value="WD REPEAT DOMAIN-RELATED"/>
    <property type="match status" value="1"/>
</dbReference>
<comment type="subcellular location">
    <subcellularLocation>
        <location evidence="1">Cytoplasm</location>
        <location evidence="1">Cytoskeleton</location>
        <location evidence="1">Cilium basal body</location>
    </subcellularLocation>
</comment>
<dbReference type="InterPro" id="IPR056170">
    <property type="entry name" value="Znf_IFT121-like"/>
</dbReference>
<keyword evidence="2" id="KW-0963">Cytoplasm</keyword>
<feature type="domain" description="IFT121-like TPR repeats" evidence="12">
    <location>
        <begin position="413"/>
        <end position="511"/>
    </location>
</feature>
<feature type="domain" description="IFT121 second beta-propeller" evidence="11">
    <location>
        <begin position="1"/>
        <end position="56"/>
    </location>
</feature>
<evidence type="ECO:0000256" key="7">
    <source>
        <dbReference type="ARBA" id="ARBA00023212"/>
    </source>
</evidence>
<evidence type="ECO:0000256" key="1">
    <source>
        <dbReference type="ARBA" id="ARBA00004120"/>
    </source>
</evidence>
<evidence type="ECO:0000259" key="12">
    <source>
        <dbReference type="Pfam" id="PF25768"/>
    </source>
</evidence>
<dbReference type="InterPro" id="IPR056158">
    <property type="entry name" value="Beta-prop_IFT121_2nd"/>
</dbReference>
<keyword evidence="5" id="KW-0970">Cilium biogenesis/degradation</keyword>
<dbReference type="InterPro" id="IPR056157">
    <property type="entry name" value="TPR_IFT80_172_dom"/>
</dbReference>
<dbReference type="Pfam" id="PF23387">
    <property type="entry name" value="TPR_IFT80_172"/>
    <property type="match status" value="1"/>
</dbReference>
<evidence type="ECO:0000256" key="6">
    <source>
        <dbReference type="ARBA" id="ARBA00023069"/>
    </source>
</evidence>
<comment type="caution">
    <text evidence="13">The sequence shown here is derived from an EMBL/GenBank/DDBJ whole genome shotgun (WGS) entry which is preliminary data.</text>
</comment>
<evidence type="ECO:0000259" key="9">
    <source>
        <dbReference type="Pfam" id="PF23145"/>
    </source>
</evidence>
<evidence type="ECO:0000256" key="2">
    <source>
        <dbReference type="ARBA" id="ARBA00022490"/>
    </source>
</evidence>
<keyword evidence="6" id="KW-0969">Cilium</keyword>
<dbReference type="Pfam" id="PF25170">
    <property type="entry name" value="TPR_WDR35"/>
    <property type="match status" value="1"/>
</dbReference>
<dbReference type="AlphaFoldDB" id="A0ABD6EGZ1"/>
<reference evidence="13 14" key="1">
    <citation type="submission" date="2024-08" db="EMBL/GenBank/DDBJ databases">
        <title>Gnathostoma spinigerum genome.</title>
        <authorList>
            <person name="Gonzalez-Bertolin B."/>
            <person name="Monzon S."/>
            <person name="Zaballos A."/>
            <person name="Jimenez P."/>
            <person name="Dekumyoy P."/>
            <person name="Varona S."/>
            <person name="Cuesta I."/>
            <person name="Sumanam S."/>
            <person name="Adisakwattana P."/>
            <person name="Gasser R.B."/>
            <person name="Hernandez-Gonzalez A."/>
            <person name="Young N.D."/>
            <person name="Perteguer M.J."/>
        </authorList>
    </citation>
    <scope>NUCLEOTIDE SEQUENCE [LARGE SCALE GENOMIC DNA]</scope>
    <source>
        <strain evidence="13">AL3</strain>
        <tissue evidence="13">Liver</tissue>
    </source>
</reference>
<proteinExistence type="predicted"/>
<dbReference type="Gene3D" id="1.25.40.470">
    <property type="match status" value="1"/>
</dbReference>
<organism evidence="13 14">
    <name type="scientific">Gnathostoma spinigerum</name>
    <dbReference type="NCBI Taxonomy" id="75299"/>
    <lineage>
        <taxon>Eukaryota</taxon>
        <taxon>Metazoa</taxon>
        <taxon>Ecdysozoa</taxon>
        <taxon>Nematoda</taxon>
        <taxon>Chromadorea</taxon>
        <taxon>Rhabditida</taxon>
        <taxon>Spirurina</taxon>
        <taxon>Gnathostomatomorpha</taxon>
        <taxon>Gnathostomatoidea</taxon>
        <taxon>Gnathostomatidae</taxon>
        <taxon>Gnathostoma</taxon>
    </lineage>
</organism>
<dbReference type="Pfam" id="PF23390">
    <property type="entry name" value="Beta-prop_WDR35_2nd"/>
    <property type="match status" value="1"/>
</dbReference>
<dbReference type="Pfam" id="PF23145">
    <property type="entry name" value="Zf_2nd_IFT121"/>
    <property type="match status" value="1"/>
</dbReference>
<dbReference type="InterPro" id="IPR057361">
    <property type="entry name" value="TPR_WDR35"/>
</dbReference>
<evidence type="ECO:0000256" key="8">
    <source>
        <dbReference type="ARBA" id="ARBA00023273"/>
    </source>
</evidence>
<evidence type="ECO:0000256" key="3">
    <source>
        <dbReference type="ARBA" id="ARBA00022574"/>
    </source>
</evidence>
<dbReference type="FunFam" id="1.25.40.470:FF:000004">
    <property type="entry name" value="WD repeat-containing protein 35"/>
    <property type="match status" value="1"/>
</dbReference>
<evidence type="ECO:0000256" key="5">
    <source>
        <dbReference type="ARBA" id="ARBA00022794"/>
    </source>
</evidence>
<evidence type="ECO:0008006" key="15">
    <source>
        <dbReference type="Google" id="ProtNLM"/>
    </source>
</evidence>
<accession>A0ABD6EGZ1</accession>
<dbReference type="InterPro" id="IPR057979">
    <property type="entry name" value="TPR_IFT121"/>
</dbReference>
<keyword evidence="14" id="KW-1185">Reference proteome</keyword>
<evidence type="ECO:0000256" key="4">
    <source>
        <dbReference type="ARBA" id="ARBA00022737"/>
    </source>
</evidence>
<dbReference type="Pfam" id="PF25768">
    <property type="entry name" value="TPR_IFT121"/>
    <property type="match status" value="1"/>
</dbReference>
<evidence type="ECO:0000259" key="11">
    <source>
        <dbReference type="Pfam" id="PF23390"/>
    </source>
</evidence>
<dbReference type="InterPro" id="IPR039857">
    <property type="entry name" value="Ift122/121"/>
</dbReference>
<evidence type="ECO:0000313" key="14">
    <source>
        <dbReference type="Proteomes" id="UP001608902"/>
    </source>
</evidence>
<feature type="domain" description="IFT121-like zinc finger" evidence="9">
    <location>
        <begin position="541"/>
        <end position="583"/>
    </location>
</feature>
<gene>
    <name evidence="13" type="ORF">AB6A40_005962</name>
</gene>
<sequence>MEKTRIYVVRGTEAEEPLVNTGYICSFKDLTIRTVLLDDIMRNPEKPDKSMVVDVEIKSLRDAKNLLEKMDIQEAAKFIEKNNHPKLWSLLAESALNRLDTATAEHAYVMLKDYGGIQLVKRLKTIQLDSMKRAEVATFFGRLDEAEKIYMDNDRRDLAISMRKKMNDWFRIVEILQKSTGPGDDQLLKEAWDHVGDYYADRQNWTRAASYYEQSENYEQLIRCCLMTDDYDKLEVISKKLPERHPLLERIGEIFGGAGLCEQALDSYLRSEMLDEALDICIQLNQWDKAVKLSKTHNLRDVSGLLGKYAEQLSGSNERSLAAIQLYRRAGKYLEAAKIVFEIANEERAKRALPLRLKKIYVLGALLIEQYRSTTKEEVKSGDKYSEEAETTLKGILKEDQTLSAVENSLIDGAWRGAEAYHFYILAQSQLYNGDTEAAMKTAVYLTEFDDILEPVDVYSLLALTSCVARQFAVCSRAFIKLESDPSISVGDHEIYRKLAVSVFTKYPPIDTHPSKMECTRCEASVPDYSHVCPSCETHFPTSLVTGKPLIEFQFWLCPTCKHRAGEHEINGQRFCPLCHSEI</sequence>
<feature type="domain" description="IFT80/172/WDR35 TPR" evidence="10">
    <location>
        <begin position="87"/>
        <end position="180"/>
    </location>
</feature>
<dbReference type="PANTHER" id="PTHR12764:SF5">
    <property type="entry name" value="LD29485P"/>
    <property type="match status" value="1"/>
</dbReference>
<keyword evidence="3" id="KW-0853">WD repeat</keyword>
<name>A0ABD6EGZ1_9BILA</name>